<keyword evidence="5" id="KW-0812">Transmembrane</keyword>
<dbReference type="Pfam" id="PF01103">
    <property type="entry name" value="Omp85"/>
    <property type="match status" value="1"/>
</dbReference>
<evidence type="ECO:0000256" key="4">
    <source>
        <dbReference type="ARBA" id="ARBA00022452"/>
    </source>
</evidence>
<dbReference type="Proteomes" id="UP000238220">
    <property type="component" value="Unassembled WGS sequence"/>
</dbReference>
<keyword evidence="6" id="KW-0732">Signal</keyword>
<keyword evidence="14" id="KW-1185">Reference proteome</keyword>
<evidence type="ECO:0000256" key="6">
    <source>
        <dbReference type="ARBA" id="ARBA00022729"/>
    </source>
</evidence>
<dbReference type="InterPro" id="IPR000184">
    <property type="entry name" value="Bac_surfAg_D15"/>
</dbReference>
<comment type="caution">
    <text evidence="13">The sequence shown here is derived from an EMBL/GenBank/DDBJ whole genome shotgun (WGS) entry which is preliminary data.</text>
</comment>
<gene>
    <name evidence="13" type="ORF">C3942_06085</name>
</gene>
<dbReference type="InterPro" id="IPR039910">
    <property type="entry name" value="D15-like"/>
</dbReference>
<evidence type="ECO:0000256" key="8">
    <source>
        <dbReference type="ARBA" id="ARBA00023237"/>
    </source>
</evidence>
<dbReference type="GO" id="GO:0009279">
    <property type="term" value="C:cell outer membrane"/>
    <property type="evidence" value="ECO:0007669"/>
    <property type="project" value="UniProtKB-SubCell"/>
</dbReference>
<name>A0A2S5TJS8_9GAMM</name>
<dbReference type="PANTHER" id="PTHR12815">
    <property type="entry name" value="SORTING AND ASSEMBLY MACHINERY SAMM50 PROTEIN FAMILY MEMBER"/>
    <property type="match status" value="1"/>
</dbReference>
<keyword evidence="8" id="KW-0998">Cell outer membrane</keyword>
<evidence type="ECO:0000256" key="9">
    <source>
        <dbReference type="ARBA" id="ARBA00033063"/>
    </source>
</evidence>
<dbReference type="GO" id="GO:0009306">
    <property type="term" value="P:protein secretion"/>
    <property type="evidence" value="ECO:0007669"/>
    <property type="project" value="TreeGrafter"/>
</dbReference>
<comment type="similarity">
    <text evidence="2">Belongs to the TamA family.</text>
</comment>
<evidence type="ECO:0000313" key="13">
    <source>
        <dbReference type="EMBL" id="PPE75239.1"/>
    </source>
</evidence>
<comment type="subcellular location">
    <subcellularLocation>
        <location evidence="1">Cell outer membrane</location>
    </subcellularLocation>
</comment>
<reference evidence="13 14" key="1">
    <citation type="submission" date="2018-02" db="EMBL/GenBank/DDBJ databases">
        <title>Genome sequencing of Solimonas sp. HR-BB.</title>
        <authorList>
            <person name="Lee Y."/>
            <person name="Jeon C.O."/>
        </authorList>
    </citation>
    <scope>NUCLEOTIDE SEQUENCE [LARGE SCALE GENOMIC DNA]</scope>
    <source>
        <strain evidence="13 14">HR-BB</strain>
    </source>
</reference>
<dbReference type="AlphaFoldDB" id="A0A2S5TJS8"/>
<sequence>MEVLGLEGAEKENVEQRLRIRASARSEELDDLLVEGLHARAGDDIRGALQPFGYYSPKIESSLEGEAPHWKARYTVDKGLPTLITRIDVEVEGEGQKDRIFRRIFRRFPLTTYERLQHSEYEQAKTSLAQAAYAEGYLDATFTSSQLRVNPEERSAEVELILSTGPRYYFGPVTVEQTHLDPGIVERYVTIQPGAPFDPQVLVDTQFALTDLDYFQSVEIEPRRDKAEDHRIPMEIHTTPRPKRKWDFGVGYGTDTGARTSVANDVRYFNRSGHKLHAEMQLSQIKNKASAEYRIPLGRKPGEYWGFGGAVETERYEDGDSLKYVLNTSLNRFPGNWKRKWYLSFEHEESELSDKAQTADLLMPGLELNRSELNDPILTRRGWAVFLDTHGAQKGLLSNASFVQAHGILRGVYPLSRRWRVLGRAEYGANIVDDFSELPASQRFFAGGDQSVRGYSYQSIGPKDADGKVVGGKFLAGASLETDYYFWDKWGAAVFYDAGGADDEVMPKLFQGIGIGARYRSPVGYIQADIAHPLDGDDSGVRLHIGIRVGL</sequence>
<dbReference type="Pfam" id="PF17243">
    <property type="entry name" value="POTRA_TamA_1"/>
    <property type="match status" value="1"/>
</dbReference>
<dbReference type="GO" id="GO:0097347">
    <property type="term" value="C:TAM protein secretion complex"/>
    <property type="evidence" value="ECO:0007669"/>
    <property type="project" value="TreeGrafter"/>
</dbReference>
<evidence type="ECO:0000256" key="1">
    <source>
        <dbReference type="ARBA" id="ARBA00004442"/>
    </source>
</evidence>
<dbReference type="EMBL" id="PSNW01000002">
    <property type="protein sequence ID" value="PPE75239.1"/>
    <property type="molecule type" value="Genomic_DNA"/>
</dbReference>
<keyword evidence="4" id="KW-1134">Transmembrane beta strand</keyword>
<evidence type="ECO:0000256" key="5">
    <source>
        <dbReference type="ARBA" id="ARBA00022692"/>
    </source>
</evidence>
<organism evidence="13 14">
    <name type="scientific">Solimonas fluminis</name>
    <dbReference type="NCBI Taxonomy" id="2086571"/>
    <lineage>
        <taxon>Bacteria</taxon>
        <taxon>Pseudomonadati</taxon>
        <taxon>Pseudomonadota</taxon>
        <taxon>Gammaproteobacteria</taxon>
        <taxon>Nevskiales</taxon>
        <taxon>Nevskiaceae</taxon>
        <taxon>Solimonas</taxon>
    </lineage>
</organism>
<dbReference type="Gene3D" id="2.40.160.50">
    <property type="entry name" value="membrane protein fhac: a member of the omp85/tpsb transporter family"/>
    <property type="match status" value="1"/>
</dbReference>
<comment type="subunit">
    <text evidence="10">Interacts with TamB to form the translocation and assembly module (TAM).</text>
</comment>
<dbReference type="InterPro" id="IPR035243">
    <property type="entry name" value="TamA_POTRA_Dom_1"/>
</dbReference>
<evidence type="ECO:0000256" key="10">
    <source>
        <dbReference type="ARBA" id="ARBA00093548"/>
    </source>
</evidence>
<evidence type="ECO:0000256" key="2">
    <source>
        <dbReference type="ARBA" id="ARBA00010248"/>
    </source>
</evidence>
<accession>A0A2S5TJS8</accession>
<evidence type="ECO:0000256" key="7">
    <source>
        <dbReference type="ARBA" id="ARBA00023136"/>
    </source>
</evidence>
<evidence type="ECO:0000313" key="14">
    <source>
        <dbReference type="Proteomes" id="UP000238220"/>
    </source>
</evidence>
<evidence type="ECO:0000259" key="11">
    <source>
        <dbReference type="Pfam" id="PF01103"/>
    </source>
</evidence>
<dbReference type="PANTHER" id="PTHR12815:SF47">
    <property type="entry name" value="TRANSLOCATION AND ASSEMBLY MODULE SUBUNIT TAMA"/>
    <property type="match status" value="1"/>
</dbReference>
<feature type="domain" description="TamA POTRA" evidence="12">
    <location>
        <begin position="2"/>
        <end position="77"/>
    </location>
</feature>
<evidence type="ECO:0000259" key="12">
    <source>
        <dbReference type="Pfam" id="PF17243"/>
    </source>
</evidence>
<feature type="domain" description="Bacterial surface antigen (D15)" evidence="11">
    <location>
        <begin position="328"/>
        <end position="538"/>
    </location>
</feature>
<evidence type="ECO:0000256" key="3">
    <source>
        <dbReference type="ARBA" id="ARBA00015419"/>
    </source>
</evidence>
<dbReference type="Gene3D" id="3.10.20.310">
    <property type="entry name" value="membrane protein fhac"/>
    <property type="match status" value="3"/>
</dbReference>
<protein>
    <recommendedName>
        <fullName evidence="3">Translocation and assembly module subunit TamA</fullName>
    </recommendedName>
    <alternativeName>
        <fullName evidence="9">Autotransporter assembly factor TamA</fullName>
    </alternativeName>
</protein>
<keyword evidence="7" id="KW-0472">Membrane</keyword>
<proteinExistence type="inferred from homology"/>